<gene>
    <name evidence="2" type="ORF">ENS06_16050</name>
</gene>
<evidence type="ECO:0000256" key="1">
    <source>
        <dbReference type="SAM" id="SignalP"/>
    </source>
</evidence>
<protein>
    <submittedName>
        <fullName evidence="2">Uncharacterized protein</fullName>
    </submittedName>
</protein>
<comment type="caution">
    <text evidence="2">The sequence shown here is derived from an EMBL/GenBank/DDBJ whole genome shotgun (WGS) entry which is preliminary data.</text>
</comment>
<dbReference type="AlphaFoldDB" id="A0A832A8Z9"/>
<accession>A0A832A8Z9</accession>
<dbReference type="EMBL" id="DSTK01000041">
    <property type="protein sequence ID" value="HFK98824.1"/>
    <property type="molecule type" value="Genomic_DNA"/>
</dbReference>
<evidence type="ECO:0000313" key="2">
    <source>
        <dbReference type="EMBL" id="HFK98824.1"/>
    </source>
</evidence>
<keyword evidence="1" id="KW-0732">Signal</keyword>
<feature type="signal peptide" evidence="1">
    <location>
        <begin position="1"/>
        <end position="28"/>
    </location>
</feature>
<proteinExistence type="predicted"/>
<organism evidence="2">
    <name type="scientific">Desulfacinum infernum</name>
    <dbReference type="NCBI Taxonomy" id="35837"/>
    <lineage>
        <taxon>Bacteria</taxon>
        <taxon>Pseudomonadati</taxon>
        <taxon>Thermodesulfobacteriota</taxon>
        <taxon>Syntrophobacteria</taxon>
        <taxon>Syntrophobacterales</taxon>
        <taxon>Syntrophobacteraceae</taxon>
        <taxon>Desulfacinum</taxon>
    </lineage>
</organism>
<sequence>MKTGLRKIVIGLWVCAAVCAVSFSRASAAENNFYRAGYVMGFQDAASWKAKDPSVTAGRYADVKRDMLAAKGPVPRNFWRGLRDGFRDAVRQYTPKFTRDNVRFEELPEHLRP</sequence>
<feature type="chain" id="PRO_5032368587" evidence="1">
    <location>
        <begin position="29"/>
        <end position="113"/>
    </location>
</feature>
<reference evidence="2" key="1">
    <citation type="journal article" date="2020" name="mSystems">
        <title>Genome- and Community-Level Interaction Insights into Carbon Utilization and Element Cycling Functions of Hydrothermarchaeota in Hydrothermal Sediment.</title>
        <authorList>
            <person name="Zhou Z."/>
            <person name="Liu Y."/>
            <person name="Xu W."/>
            <person name="Pan J."/>
            <person name="Luo Z.H."/>
            <person name="Li M."/>
        </authorList>
    </citation>
    <scope>NUCLEOTIDE SEQUENCE [LARGE SCALE GENOMIC DNA]</scope>
    <source>
        <strain evidence="2">SpSt-456</strain>
    </source>
</reference>
<name>A0A832A8Z9_9BACT</name>